<proteinExistence type="predicted"/>
<dbReference type="KEGG" id="pcy:PCYB_134250"/>
<dbReference type="EMBL" id="DF157105">
    <property type="protein sequence ID" value="GAB68551.1"/>
    <property type="molecule type" value="Genomic_DNA"/>
</dbReference>
<dbReference type="RefSeq" id="XP_004224498.1">
    <property type="nucleotide sequence ID" value="XM_004224450.1"/>
</dbReference>
<dbReference type="eggNOG" id="ENOG502TNCA">
    <property type="taxonomic scope" value="Eukaryota"/>
</dbReference>
<dbReference type="GeneID" id="14694929"/>
<evidence type="ECO:0000313" key="2">
    <source>
        <dbReference type="EMBL" id="GAB68551.1"/>
    </source>
</evidence>
<reference evidence="2 3" key="1">
    <citation type="journal article" date="2012" name="Nat. Genet.">
        <title>Plasmodium cynomolgi genome sequences provide insight into Plasmodium vivax and the monkey malaria clade.</title>
        <authorList>
            <person name="Tachibana S."/>
            <person name="Sullivan S.A."/>
            <person name="Kawai S."/>
            <person name="Nakamura S."/>
            <person name="Kim H.R."/>
            <person name="Goto N."/>
            <person name="Arisue N."/>
            <person name="Palacpac N.M.Q."/>
            <person name="Honma H."/>
            <person name="Yagi M."/>
            <person name="Tougan T."/>
            <person name="Katakai Y."/>
            <person name="Kaneko O."/>
            <person name="Mita T."/>
            <person name="Kita K."/>
            <person name="Yasutomi Y."/>
            <person name="Sutton P.L."/>
            <person name="Shakhbatyan R."/>
            <person name="Horii T."/>
            <person name="Yasunaga T."/>
            <person name="Barnwell J.W."/>
            <person name="Escalante A.A."/>
            <person name="Carlton J.M."/>
            <person name="Tanabe K."/>
        </authorList>
    </citation>
    <scope>NUCLEOTIDE SEQUENCE [LARGE SCALE GENOMIC DNA]</scope>
    <source>
        <strain evidence="2 3">B</strain>
    </source>
</reference>
<name>K6UEL3_PLACD</name>
<dbReference type="PANTHER" id="PTHR28532:SF1">
    <property type="entry name" value="ORAL CANCER OVEREXPRESSED 1"/>
    <property type="match status" value="1"/>
</dbReference>
<gene>
    <name evidence="2" type="ORF">PCYB_134250</name>
</gene>
<sequence>MSAAAIGVENRCLMKNQKNNNGTCDSINVDINHIIKDIYGFKHGRKRSVQFINDDTLLNSQDMKKIIKRIKIQESYGSSSTGKHGPCDSESKQEEDSLTLPPQDATCINSEDAVKIGSGVDSDRGSDSGLDRGSDNGLDRGSDSGLDRGLDNGLDRGSDSGLDRGSVNGLDRGSVNGLDRGSVNRFDRGLDNGLDNNLLHSSPHGCTSNNHIRNSDKRSCPQEYDNFCENNRFVKRQASSNNQVRSDSTTESLIHREENRKILSKQFELCIDNVLEHIRSCNEINQAKKIMIPLLSEFILNNFMCLDDHERVQNGYKINIDTLQKEKKVLISAVKTQYQKIIQLQKLVHQYFYDINNPNKRIFSILSPDVY</sequence>
<feature type="compositionally biased region" description="Basic and acidic residues" evidence="1">
    <location>
        <begin position="121"/>
        <end position="162"/>
    </location>
</feature>
<dbReference type="PhylomeDB" id="K6UEL3"/>
<dbReference type="OMA" id="ILNNFMC"/>
<evidence type="ECO:0000313" key="3">
    <source>
        <dbReference type="Proteomes" id="UP000006319"/>
    </source>
</evidence>
<evidence type="ECO:0000256" key="1">
    <source>
        <dbReference type="SAM" id="MobiDB-lite"/>
    </source>
</evidence>
<dbReference type="PANTHER" id="PTHR28532">
    <property type="entry name" value="GEO13458P1"/>
    <property type="match status" value="1"/>
</dbReference>
<feature type="compositionally biased region" description="Basic and acidic residues" evidence="1">
    <location>
        <begin position="85"/>
        <end position="95"/>
    </location>
</feature>
<dbReference type="OrthoDB" id="378454at2759"/>
<protein>
    <submittedName>
        <fullName evidence="2">Uncharacterized protein</fullName>
    </submittedName>
</protein>
<dbReference type="AlphaFoldDB" id="K6UEL3"/>
<keyword evidence="3" id="KW-1185">Reference proteome</keyword>
<feature type="region of interest" description="Disordered" evidence="1">
    <location>
        <begin position="76"/>
        <end position="183"/>
    </location>
</feature>
<feature type="region of interest" description="Disordered" evidence="1">
    <location>
        <begin position="197"/>
        <end position="217"/>
    </location>
</feature>
<dbReference type="Proteomes" id="UP000006319">
    <property type="component" value="Chromosome 13"/>
</dbReference>
<accession>K6UEL3</accession>
<organism evidence="2 3">
    <name type="scientific">Plasmodium cynomolgi (strain B)</name>
    <dbReference type="NCBI Taxonomy" id="1120755"/>
    <lineage>
        <taxon>Eukaryota</taxon>
        <taxon>Sar</taxon>
        <taxon>Alveolata</taxon>
        <taxon>Apicomplexa</taxon>
        <taxon>Aconoidasida</taxon>
        <taxon>Haemosporida</taxon>
        <taxon>Plasmodiidae</taxon>
        <taxon>Plasmodium</taxon>
        <taxon>Plasmodium (Plasmodium)</taxon>
    </lineage>
</organism>
<dbReference type="InterPro" id="IPR052436">
    <property type="entry name" value="LTO1_adapter"/>
</dbReference>
<dbReference type="VEuPathDB" id="PlasmoDB:PCYB_134250"/>